<evidence type="ECO:0000256" key="3">
    <source>
        <dbReference type="ARBA" id="ARBA00022676"/>
    </source>
</evidence>
<feature type="domain" description="L,D-TPase catalytic" evidence="11">
    <location>
        <begin position="100"/>
        <end position="237"/>
    </location>
</feature>
<dbReference type="Gene3D" id="2.40.440.10">
    <property type="entry name" value="L,D-transpeptidase catalytic domain-like"/>
    <property type="match status" value="1"/>
</dbReference>
<protein>
    <recommendedName>
        <fullName evidence="11">L,D-TPase catalytic domain-containing protein</fullName>
    </recommendedName>
</protein>
<reference evidence="12" key="2">
    <citation type="submission" date="2020-09" db="EMBL/GenBank/DDBJ databases">
        <authorList>
            <person name="Sun Q."/>
            <person name="Kim S."/>
        </authorList>
    </citation>
    <scope>NUCLEOTIDE SEQUENCE</scope>
    <source>
        <strain evidence="12">KCTC 23310</strain>
    </source>
</reference>
<feature type="region of interest" description="Disordered" evidence="10">
    <location>
        <begin position="289"/>
        <end position="317"/>
    </location>
</feature>
<evidence type="ECO:0000256" key="10">
    <source>
        <dbReference type="SAM" id="MobiDB-lite"/>
    </source>
</evidence>
<evidence type="ECO:0000313" key="13">
    <source>
        <dbReference type="Proteomes" id="UP000638981"/>
    </source>
</evidence>
<evidence type="ECO:0000256" key="5">
    <source>
        <dbReference type="ARBA" id="ARBA00022801"/>
    </source>
</evidence>
<evidence type="ECO:0000313" key="12">
    <source>
        <dbReference type="EMBL" id="GHC52521.1"/>
    </source>
</evidence>
<feature type="active site" description="Proton donor/acceptor" evidence="9">
    <location>
        <position position="197"/>
    </location>
</feature>
<keyword evidence="13" id="KW-1185">Reference proteome</keyword>
<dbReference type="CDD" id="cd16913">
    <property type="entry name" value="YkuD_like"/>
    <property type="match status" value="1"/>
</dbReference>
<dbReference type="SUPFAM" id="SSF141523">
    <property type="entry name" value="L,D-transpeptidase catalytic domain-like"/>
    <property type="match status" value="1"/>
</dbReference>
<dbReference type="GO" id="GO:0071972">
    <property type="term" value="F:peptidoglycan L,D-transpeptidase activity"/>
    <property type="evidence" value="ECO:0007669"/>
    <property type="project" value="TreeGrafter"/>
</dbReference>
<dbReference type="GO" id="GO:0016757">
    <property type="term" value="F:glycosyltransferase activity"/>
    <property type="evidence" value="ECO:0007669"/>
    <property type="project" value="UniProtKB-KW"/>
</dbReference>
<dbReference type="GO" id="GO:0071555">
    <property type="term" value="P:cell wall organization"/>
    <property type="evidence" value="ECO:0007669"/>
    <property type="project" value="UniProtKB-UniRule"/>
</dbReference>
<dbReference type="Pfam" id="PF03734">
    <property type="entry name" value="YkuD"/>
    <property type="match status" value="1"/>
</dbReference>
<sequence>MLFGANLLDPRATKGAFQPDAQCAEPVLPSLLIRFAAVPLMLALAACAPAVKEPEGPPPPVPGYEAIQDGEFHINQVDPHYLPEHMRRQLVPWNGPQGAGSIVVDTHSRRLYYVMGDGTAMRYAIAVGREGLGFQGDGTIQRKQEWPSWTPTANMVRSRPDLYAAYAGGLPGGLMNPLGARALYLYRGGRDTMFRIHGTQENSSIGRATSAGCIRLFNQDIIDLFGRADYGTRVHVRSAAESLALEGPMIEDENGRMMPYSPEAAAAIEERRLAKAEAEREALLEGQPLPEATVVPGTAGMVETPTQPVSYFDRPMQ</sequence>
<keyword evidence="7 9" id="KW-0573">Peptidoglycan synthesis</keyword>
<dbReference type="GO" id="GO:0005576">
    <property type="term" value="C:extracellular region"/>
    <property type="evidence" value="ECO:0007669"/>
    <property type="project" value="TreeGrafter"/>
</dbReference>
<dbReference type="PANTHER" id="PTHR30582">
    <property type="entry name" value="L,D-TRANSPEPTIDASE"/>
    <property type="match status" value="1"/>
</dbReference>
<keyword evidence="3" id="KW-0328">Glycosyltransferase</keyword>
<dbReference type="PROSITE" id="PS52029">
    <property type="entry name" value="LD_TPASE"/>
    <property type="match status" value="1"/>
</dbReference>
<dbReference type="InterPro" id="IPR038063">
    <property type="entry name" value="Transpep_catalytic_dom"/>
</dbReference>
<proteinExistence type="inferred from homology"/>
<dbReference type="InterPro" id="IPR050979">
    <property type="entry name" value="LD-transpeptidase"/>
</dbReference>
<evidence type="ECO:0000256" key="6">
    <source>
        <dbReference type="ARBA" id="ARBA00022960"/>
    </source>
</evidence>
<dbReference type="GO" id="GO:0008360">
    <property type="term" value="P:regulation of cell shape"/>
    <property type="evidence" value="ECO:0007669"/>
    <property type="project" value="UniProtKB-UniRule"/>
</dbReference>
<accession>A0A918WJV9</accession>
<evidence type="ECO:0000256" key="2">
    <source>
        <dbReference type="ARBA" id="ARBA00005992"/>
    </source>
</evidence>
<dbReference type="FunFam" id="2.40.440.10:FF:000002">
    <property type="entry name" value="L,D-transpeptidase ErfK/SrfK"/>
    <property type="match status" value="1"/>
</dbReference>
<organism evidence="12 13">
    <name type="scientific">Neogemmobacter tilapiae</name>
    <dbReference type="NCBI Taxonomy" id="875041"/>
    <lineage>
        <taxon>Bacteria</taxon>
        <taxon>Pseudomonadati</taxon>
        <taxon>Pseudomonadota</taxon>
        <taxon>Alphaproteobacteria</taxon>
        <taxon>Rhodobacterales</taxon>
        <taxon>Paracoccaceae</taxon>
        <taxon>Neogemmobacter</taxon>
    </lineage>
</organism>
<keyword evidence="4" id="KW-0808">Transferase</keyword>
<dbReference type="GO" id="GO:0018104">
    <property type="term" value="P:peptidoglycan-protein cross-linking"/>
    <property type="evidence" value="ECO:0007669"/>
    <property type="project" value="TreeGrafter"/>
</dbReference>
<keyword evidence="5" id="KW-0378">Hydrolase</keyword>
<keyword evidence="8 9" id="KW-0961">Cell wall biogenesis/degradation</keyword>
<comment type="pathway">
    <text evidence="1 9">Cell wall biogenesis; peptidoglycan biosynthesis.</text>
</comment>
<dbReference type="EMBL" id="BMYJ01000004">
    <property type="protein sequence ID" value="GHC52521.1"/>
    <property type="molecule type" value="Genomic_DNA"/>
</dbReference>
<evidence type="ECO:0000256" key="7">
    <source>
        <dbReference type="ARBA" id="ARBA00022984"/>
    </source>
</evidence>
<dbReference type="PANTHER" id="PTHR30582:SF24">
    <property type="entry name" value="L,D-TRANSPEPTIDASE ERFK_SRFK-RELATED"/>
    <property type="match status" value="1"/>
</dbReference>
<evidence type="ECO:0000256" key="1">
    <source>
        <dbReference type="ARBA" id="ARBA00004752"/>
    </source>
</evidence>
<dbReference type="InterPro" id="IPR005490">
    <property type="entry name" value="LD_TPept_cat_dom"/>
</dbReference>
<keyword evidence="6 9" id="KW-0133">Cell shape</keyword>
<evidence type="ECO:0000256" key="4">
    <source>
        <dbReference type="ARBA" id="ARBA00022679"/>
    </source>
</evidence>
<dbReference type="AlphaFoldDB" id="A0A918WJV9"/>
<feature type="active site" description="Nucleophile" evidence="9">
    <location>
        <position position="213"/>
    </location>
</feature>
<gene>
    <name evidence="12" type="ORF">GCM10007315_13760</name>
</gene>
<comment type="similarity">
    <text evidence="2">Belongs to the YkuD family.</text>
</comment>
<dbReference type="Proteomes" id="UP000638981">
    <property type="component" value="Unassembled WGS sequence"/>
</dbReference>
<name>A0A918WJV9_9RHOB</name>
<evidence type="ECO:0000256" key="9">
    <source>
        <dbReference type="PROSITE-ProRule" id="PRU01373"/>
    </source>
</evidence>
<reference evidence="12" key="1">
    <citation type="journal article" date="2014" name="Int. J. Syst. Evol. Microbiol.">
        <title>Complete genome sequence of Corynebacterium casei LMG S-19264T (=DSM 44701T), isolated from a smear-ripened cheese.</title>
        <authorList>
            <consortium name="US DOE Joint Genome Institute (JGI-PGF)"/>
            <person name="Walter F."/>
            <person name="Albersmeier A."/>
            <person name="Kalinowski J."/>
            <person name="Ruckert C."/>
        </authorList>
    </citation>
    <scope>NUCLEOTIDE SEQUENCE</scope>
    <source>
        <strain evidence="12">KCTC 23310</strain>
    </source>
</reference>
<evidence type="ECO:0000259" key="11">
    <source>
        <dbReference type="PROSITE" id="PS52029"/>
    </source>
</evidence>
<evidence type="ECO:0000256" key="8">
    <source>
        <dbReference type="ARBA" id="ARBA00023316"/>
    </source>
</evidence>
<comment type="caution">
    <text evidence="12">The sequence shown here is derived from an EMBL/GenBank/DDBJ whole genome shotgun (WGS) entry which is preliminary data.</text>
</comment>